<dbReference type="GO" id="GO:0006396">
    <property type="term" value="P:RNA processing"/>
    <property type="evidence" value="ECO:0007669"/>
    <property type="project" value="InterPro"/>
</dbReference>
<sequence>MLASTLCHRLVSAAAPARGAVLPVARMTSLATPASSASASSESADAAAPKGVHAFHQRAPIDHSQENEHKRVAAIARGQPIHAEIAALAGRLNLKADGAQTLAALKRALMSNDKWQSPSQRMSALGQGYFHALFAEHVFQRFPRLPGPALQSITESVMDAPSISQYARAFGLHQFAQSDLLLRSSFFAVIAAIVEVKGIAGVRQIVDDVAQKEFAAARPADSILITNPQRLLQSCLEDANQEPLTFKLHKEAGRTTATPTFVVGAYSGSQLLAEGTAASMSKAKREASRNSLTKHYAEQSQAFVQYIQSATDVEVADAPQQGERPTW</sequence>
<evidence type="ECO:0000313" key="11">
    <source>
        <dbReference type="EMBL" id="KJE91013.1"/>
    </source>
</evidence>
<dbReference type="InterPro" id="IPR044444">
    <property type="entry name" value="Ribosomal_mL44_DSRM_metazoa"/>
</dbReference>
<keyword evidence="2 8" id="KW-0694">RNA-binding</keyword>
<dbReference type="InParanoid" id="A0A0D2WLX0"/>
<keyword evidence="12" id="KW-1185">Reference proteome</keyword>
<dbReference type="InterPro" id="IPR044443">
    <property type="entry name" value="Ribosomal_mL44_DSRM_fung"/>
</dbReference>
<keyword evidence="3" id="KW-0689">Ribosomal protein</keyword>
<dbReference type="PROSITE" id="PS50142">
    <property type="entry name" value="RNASE_3_2"/>
    <property type="match status" value="1"/>
</dbReference>
<accession>A0A0D2WLX0</accession>
<evidence type="ECO:0000256" key="8">
    <source>
        <dbReference type="PROSITE-ProRule" id="PRU00266"/>
    </source>
</evidence>
<evidence type="ECO:0000256" key="3">
    <source>
        <dbReference type="ARBA" id="ARBA00022980"/>
    </source>
</evidence>
<evidence type="ECO:0000256" key="7">
    <source>
        <dbReference type="ARBA" id="ARBA00035187"/>
    </source>
</evidence>
<evidence type="ECO:0000259" key="9">
    <source>
        <dbReference type="PROSITE" id="PS50137"/>
    </source>
</evidence>
<dbReference type="SUPFAM" id="SSF54768">
    <property type="entry name" value="dsRNA-binding domain-like"/>
    <property type="match status" value="1"/>
</dbReference>
<dbReference type="STRING" id="595528.A0A0D2WLX0"/>
<dbReference type="Proteomes" id="UP000008743">
    <property type="component" value="Unassembled WGS sequence"/>
</dbReference>
<protein>
    <recommendedName>
        <fullName evidence="7">Large ribosomal subunit protein mL44</fullName>
    </recommendedName>
</protein>
<dbReference type="eggNOG" id="KOG3769">
    <property type="taxonomic scope" value="Eukaryota"/>
</dbReference>
<evidence type="ECO:0000256" key="6">
    <source>
        <dbReference type="ARBA" id="ARBA00024034"/>
    </source>
</evidence>
<proteinExistence type="inferred from homology"/>
<keyword evidence="5" id="KW-0687">Ribonucleoprotein</keyword>
<dbReference type="Gene3D" id="1.10.1520.10">
    <property type="entry name" value="Ribonuclease III domain"/>
    <property type="match status" value="1"/>
</dbReference>
<dbReference type="GO" id="GO:0004525">
    <property type="term" value="F:ribonuclease III activity"/>
    <property type="evidence" value="ECO:0007669"/>
    <property type="project" value="InterPro"/>
</dbReference>
<dbReference type="EMBL" id="KE346362">
    <property type="protein sequence ID" value="KJE91013.1"/>
    <property type="molecule type" value="Genomic_DNA"/>
</dbReference>
<evidence type="ECO:0000256" key="4">
    <source>
        <dbReference type="ARBA" id="ARBA00023128"/>
    </source>
</evidence>
<dbReference type="SUPFAM" id="SSF69065">
    <property type="entry name" value="RNase III domain-like"/>
    <property type="match status" value="1"/>
</dbReference>
<gene>
    <name evidence="11" type="ORF">CAOG_002217</name>
</gene>
<organism evidence="11 12">
    <name type="scientific">Capsaspora owczarzaki (strain ATCC 30864)</name>
    <dbReference type="NCBI Taxonomy" id="595528"/>
    <lineage>
        <taxon>Eukaryota</taxon>
        <taxon>Filasterea</taxon>
        <taxon>Capsaspora</taxon>
    </lineage>
</organism>
<comment type="similarity">
    <text evidence="6">Belongs to the ribonuclease III family. Mitochondrion-specific ribosomal protein mL44 subfamily.</text>
</comment>
<dbReference type="CDD" id="cd19873">
    <property type="entry name" value="DSRM_MRPL3_like"/>
    <property type="match status" value="1"/>
</dbReference>
<dbReference type="GO" id="GO:0003725">
    <property type="term" value="F:double-stranded RNA binding"/>
    <property type="evidence" value="ECO:0007669"/>
    <property type="project" value="InterPro"/>
</dbReference>
<dbReference type="InterPro" id="IPR014720">
    <property type="entry name" value="dsRBD_dom"/>
</dbReference>
<dbReference type="AlphaFoldDB" id="A0A0D2WLX0"/>
<feature type="domain" description="DRBM" evidence="9">
    <location>
        <begin position="227"/>
        <end position="297"/>
    </location>
</feature>
<dbReference type="PhylomeDB" id="A0A0D2WLX0"/>
<evidence type="ECO:0000313" key="12">
    <source>
        <dbReference type="Proteomes" id="UP000008743"/>
    </source>
</evidence>
<evidence type="ECO:0000256" key="2">
    <source>
        <dbReference type="ARBA" id="ARBA00022884"/>
    </source>
</evidence>
<dbReference type="InterPro" id="IPR036389">
    <property type="entry name" value="RNase_III_sf"/>
</dbReference>
<evidence type="ECO:0000256" key="1">
    <source>
        <dbReference type="ARBA" id="ARBA00004173"/>
    </source>
</evidence>
<dbReference type="Pfam" id="PF22892">
    <property type="entry name" value="DSRM_MRPL44"/>
    <property type="match status" value="1"/>
</dbReference>
<dbReference type="Gene3D" id="3.30.160.20">
    <property type="match status" value="1"/>
</dbReference>
<evidence type="ECO:0000256" key="5">
    <source>
        <dbReference type="ARBA" id="ARBA00023274"/>
    </source>
</evidence>
<reference evidence="12" key="1">
    <citation type="submission" date="2011-02" db="EMBL/GenBank/DDBJ databases">
        <title>The Genome Sequence of Capsaspora owczarzaki ATCC 30864.</title>
        <authorList>
            <person name="Russ C."/>
            <person name="Cuomo C."/>
            <person name="Burger G."/>
            <person name="Gray M.W."/>
            <person name="Holland P.W.H."/>
            <person name="King N."/>
            <person name="Lang F.B.F."/>
            <person name="Roger A.J."/>
            <person name="Ruiz-Trillo I."/>
            <person name="Young S.K."/>
            <person name="Zeng Q."/>
            <person name="Gargeya S."/>
            <person name="Alvarado L."/>
            <person name="Berlin A."/>
            <person name="Chapman S.B."/>
            <person name="Chen Z."/>
            <person name="Freedman E."/>
            <person name="Gellesch M."/>
            <person name="Goldberg J."/>
            <person name="Griggs A."/>
            <person name="Gujja S."/>
            <person name="Heilman E."/>
            <person name="Heiman D."/>
            <person name="Howarth C."/>
            <person name="Mehta T."/>
            <person name="Neiman D."/>
            <person name="Pearson M."/>
            <person name="Roberts A."/>
            <person name="Saif S."/>
            <person name="Shea T."/>
            <person name="Shenoy N."/>
            <person name="Sisk P."/>
            <person name="Stolte C."/>
            <person name="Sykes S."/>
            <person name="White J."/>
            <person name="Yandava C."/>
            <person name="Haas B."/>
            <person name="Nusbaum C."/>
            <person name="Birren B."/>
        </authorList>
    </citation>
    <scope>NUCLEOTIDE SEQUENCE</scope>
    <source>
        <strain evidence="12">ATCC 30864</strain>
    </source>
</reference>
<evidence type="ECO:0000259" key="10">
    <source>
        <dbReference type="PROSITE" id="PS50142"/>
    </source>
</evidence>
<dbReference type="OrthoDB" id="67027at2759"/>
<keyword evidence="4" id="KW-0496">Mitochondrion</keyword>
<dbReference type="InterPro" id="IPR000999">
    <property type="entry name" value="RNase_III_dom"/>
</dbReference>
<feature type="domain" description="RNase III" evidence="10">
    <location>
        <begin position="85"/>
        <end position="175"/>
    </location>
</feature>
<dbReference type="PROSITE" id="PS50137">
    <property type="entry name" value="DS_RBD"/>
    <property type="match status" value="1"/>
</dbReference>
<dbReference type="FunCoup" id="A0A0D2WLX0">
    <property type="interactions" value="144"/>
</dbReference>
<comment type="subcellular location">
    <subcellularLocation>
        <location evidence="1">Mitochondrion</location>
    </subcellularLocation>
</comment>
<name>A0A0D2WLX0_CAPO3</name>